<dbReference type="Pfam" id="PF07859">
    <property type="entry name" value="Abhydrolase_3"/>
    <property type="match status" value="1"/>
</dbReference>
<proteinExistence type="inferred from homology"/>
<name>A0AAN7T9Q8_9PEZI</name>
<evidence type="ECO:0000259" key="3">
    <source>
        <dbReference type="Pfam" id="PF07859"/>
    </source>
</evidence>
<dbReference type="SUPFAM" id="SSF53474">
    <property type="entry name" value="alpha/beta-Hydrolases"/>
    <property type="match status" value="1"/>
</dbReference>
<dbReference type="PANTHER" id="PTHR48081:SF8">
    <property type="entry name" value="ALPHA_BETA HYDROLASE FOLD-3 DOMAIN-CONTAINING PROTEIN-RELATED"/>
    <property type="match status" value="1"/>
</dbReference>
<dbReference type="InterPro" id="IPR002168">
    <property type="entry name" value="Lipase_GDXG_HIS_AS"/>
</dbReference>
<dbReference type="Proteomes" id="UP001310890">
    <property type="component" value="Unassembled WGS sequence"/>
</dbReference>
<evidence type="ECO:0000313" key="4">
    <source>
        <dbReference type="EMBL" id="KAK5107590.1"/>
    </source>
</evidence>
<sequence length="342" mass="38423">MTNLYARFQAWRIRIKYVLLQKGFRLFLSITSSRWWNPKEYPDTLIPPPKGTSDLYSSRVFRPSKPSSDKNKQLPLIIQVHGGAFIINTPSADDALARFLADNVGAVVVNIDYRKAPQQIFPKGYEDVVASALALLDDHSGLGIDKQRIAMTGRSAGGNLVLAAAQDPRLRGRVRVVQALYPVCDAGVPFADKMASRPNAKVKDVLEEGYEDILGLYLGPGFQKKRVEDDVRISPGRFTERRDLPEFVHLVGAEHDLLCGDAESMALRLAVGVQKQETAWGWEAGNVKYDMVKGETHGFDVFATRGKEFEEARLRHKEEMYGGMAEWFKRVFDVDQTAYELE</sequence>
<accession>A0AAN7T9Q8</accession>
<protein>
    <recommendedName>
        <fullName evidence="3">Alpha/beta hydrolase fold-3 domain-containing protein</fullName>
    </recommendedName>
</protein>
<keyword evidence="2" id="KW-0378">Hydrolase</keyword>
<dbReference type="PROSITE" id="PS01173">
    <property type="entry name" value="LIPASE_GDXG_HIS"/>
    <property type="match status" value="1"/>
</dbReference>
<comment type="caution">
    <text evidence="4">The sequence shown here is derived from an EMBL/GenBank/DDBJ whole genome shotgun (WGS) entry which is preliminary data.</text>
</comment>
<comment type="similarity">
    <text evidence="1">Belongs to the 'GDXG' lipolytic enzyme family.</text>
</comment>
<dbReference type="AlphaFoldDB" id="A0AAN7T9Q8"/>
<dbReference type="InterPro" id="IPR029058">
    <property type="entry name" value="AB_hydrolase_fold"/>
</dbReference>
<dbReference type="EMBL" id="JAVRRL010000114">
    <property type="protein sequence ID" value="KAK5107590.1"/>
    <property type="molecule type" value="Genomic_DNA"/>
</dbReference>
<dbReference type="PANTHER" id="PTHR48081">
    <property type="entry name" value="AB HYDROLASE SUPERFAMILY PROTEIN C4A8.06C"/>
    <property type="match status" value="1"/>
</dbReference>
<dbReference type="Gene3D" id="3.40.50.1820">
    <property type="entry name" value="alpha/beta hydrolase"/>
    <property type="match status" value="1"/>
</dbReference>
<organism evidence="4 5">
    <name type="scientific">Meristemomyces frigidus</name>
    <dbReference type="NCBI Taxonomy" id="1508187"/>
    <lineage>
        <taxon>Eukaryota</taxon>
        <taxon>Fungi</taxon>
        <taxon>Dikarya</taxon>
        <taxon>Ascomycota</taxon>
        <taxon>Pezizomycotina</taxon>
        <taxon>Dothideomycetes</taxon>
        <taxon>Dothideomycetidae</taxon>
        <taxon>Mycosphaerellales</taxon>
        <taxon>Teratosphaeriaceae</taxon>
        <taxon>Meristemomyces</taxon>
    </lineage>
</organism>
<gene>
    <name evidence="4" type="ORF">LTR62_000984</name>
</gene>
<evidence type="ECO:0000313" key="5">
    <source>
        <dbReference type="Proteomes" id="UP001310890"/>
    </source>
</evidence>
<evidence type="ECO:0000256" key="1">
    <source>
        <dbReference type="ARBA" id="ARBA00010515"/>
    </source>
</evidence>
<dbReference type="GO" id="GO:0016787">
    <property type="term" value="F:hydrolase activity"/>
    <property type="evidence" value="ECO:0007669"/>
    <property type="project" value="UniProtKB-KW"/>
</dbReference>
<dbReference type="InterPro" id="IPR050300">
    <property type="entry name" value="GDXG_lipolytic_enzyme"/>
</dbReference>
<evidence type="ECO:0000256" key="2">
    <source>
        <dbReference type="ARBA" id="ARBA00022801"/>
    </source>
</evidence>
<feature type="domain" description="Alpha/beta hydrolase fold-3" evidence="3">
    <location>
        <begin position="78"/>
        <end position="271"/>
    </location>
</feature>
<dbReference type="InterPro" id="IPR013094">
    <property type="entry name" value="AB_hydrolase_3"/>
</dbReference>
<reference evidence="4" key="1">
    <citation type="submission" date="2023-08" db="EMBL/GenBank/DDBJ databases">
        <title>Black Yeasts Isolated from many extreme environments.</title>
        <authorList>
            <person name="Coleine C."/>
            <person name="Stajich J.E."/>
            <person name="Selbmann L."/>
        </authorList>
    </citation>
    <scope>NUCLEOTIDE SEQUENCE</scope>
    <source>
        <strain evidence="4">CCFEE 5401</strain>
    </source>
</reference>